<proteinExistence type="predicted"/>
<reference evidence="10" key="1">
    <citation type="submission" date="2019-08" db="EMBL/GenBank/DDBJ databases">
        <authorList>
            <person name="Kucharzyk K."/>
            <person name="Murdoch R.W."/>
            <person name="Higgins S."/>
            <person name="Loffler F."/>
        </authorList>
    </citation>
    <scope>NUCLEOTIDE SEQUENCE</scope>
</reference>
<dbReference type="GO" id="GO:0005886">
    <property type="term" value="C:plasma membrane"/>
    <property type="evidence" value="ECO:0007669"/>
    <property type="project" value="UniProtKB-SubCell"/>
</dbReference>
<dbReference type="GO" id="GO:0015740">
    <property type="term" value="P:C4-dicarboxylate transport"/>
    <property type="evidence" value="ECO:0007669"/>
    <property type="project" value="TreeGrafter"/>
</dbReference>
<feature type="transmembrane region" description="Helical" evidence="8">
    <location>
        <begin position="64"/>
        <end position="85"/>
    </location>
</feature>
<comment type="subcellular location">
    <subcellularLocation>
        <location evidence="1">Cell inner membrane</location>
        <topology evidence="1">Multi-pass membrane protein</topology>
    </subcellularLocation>
</comment>
<evidence type="ECO:0000256" key="6">
    <source>
        <dbReference type="ARBA" id="ARBA00022989"/>
    </source>
</evidence>
<dbReference type="GO" id="GO:0022857">
    <property type="term" value="F:transmembrane transporter activity"/>
    <property type="evidence" value="ECO:0007669"/>
    <property type="project" value="TreeGrafter"/>
</dbReference>
<keyword evidence="6 8" id="KW-1133">Transmembrane helix</keyword>
<gene>
    <name evidence="10" type="ORF">SDC9_160471</name>
</gene>
<comment type="caution">
    <text evidence="10">The sequence shown here is derived from an EMBL/GenBank/DDBJ whole genome shotgun (WGS) entry which is preliminary data.</text>
</comment>
<dbReference type="PANTHER" id="PTHR35011:SF2">
    <property type="entry name" value="2,3-DIKETO-L-GULONATE TRAP TRANSPORTER SMALL PERMEASE PROTEIN YIAM"/>
    <property type="match status" value="1"/>
</dbReference>
<dbReference type="AlphaFoldDB" id="A0A645FFK8"/>
<evidence type="ECO:0000256" key="8">
    <source>
        <dbReference type="SAM" id="Phobius"/>
    </source>
</evidence>
<feature type="transmembrane region" description="Helical" evidence="8">
    <location>
        <begin position="105"/>
        <end position="124"/>
    </location>
</feature>
<feature type="transmembrane region" description="Helical" evidence="8">
    <location>
        <begin position="26"/>
        <end position="43"/>
    </location>
</feature>
<keyword evidence="5 8" id="KW-0812">Transmembrane</keyword>
<evidence type="ECO:0000259" key="9">
    <source>
        <dbReference type="Pfam" id="PF04290"/>
    </source>
</evidence>
<accession>A0A645FFK8</accession>
<keyword evidence="2" id="KW-0813">Transport</keyword>
<keyword evidence="3" id="KW-1003">Cell membrane</keyword>
<evidence type="ECO:0000256" key="7">
    <source>
        <dbReference type="ARBA" id="ARBA00023136"/>
    </source>
</evidence>
<feature type="domain" description="Tripartite ATP-independent periplasmic transporters DctQ component" evidence="9">
    <location>
        <begin position="1"/>
        <end position="131"/>
    </location>
</feature>
<evidence type="ECO:0000256" key="2">
    <source>
        <dbReference type="ARBA" id="ARBA00022448"/>
    </source>
</evidence>
<dbReference type="InterPro" id="IPR055348">
    <property type="entry name" value="DctQ"/>
</dbReference>
<dbReference type="EMBL" id="VSSQ01059618">
    <property type="protein sequence ID" value="MPN13151.1"/>
    <property type="molecule type" value="Genomic_DNA"/>
</dbReference>
<dbReference type="Pfam" id="PF04290">
    <property type="entry name" value="DctQ"/>
    <property type="match status" value="1"/>
</dbReference>
<evidence type="ECO:0000256" key="3">
    <source>
        <dbReference type="ARBA" id="ARBA00022475"/>
    </source>
</evidence>
<name>A0A645FFK8_9ZZZZ</name>
<keyword evidence="4" id="KW-0997">Cell inner membrane</keyword>
<organism evidence="10">
    <name type="scientific">bioreactor metagenome</name>
    <dbReference type="NCBI Taxonomy" id="1076179"/>
    <lineage>
        <taxon>unclassified sequences</taxon>
        <taxon>metagenomes</taxon>
        <taxon>ecological metagenomes</taxon>
    </lineage>
</organism>
<evidence type="ECO:0000313" key="10">
    <source>
        <dbReference type="EMBL" id="MPN13151.1"/>
    </source>
</evidence>
<keyword evidence="7 8" id="KW-0472">Membrane</keyword>
<dbReference type="InterPro" id="IPR007387">
    <property type="entry name" value="TRAP_DctQ"/>
</dbReference>
<sequence>MTITVFVAVLSRFFIGISLSWVEESATFAMAWICAIGAGLTARKGGLTTIEIGVMWLPEHIKRVVAVIAALISFVIFTVIIYYGTKMAIVVNSQHATTIPMLTMFWVYIAMPFGVVIMFVNTLIRTIEVIKGGTVK</sequence>
<evidence type="ECO:0000256" key="4">
    <source>
        <dbReference type="ARBA" id="ARBA00022519"/>
    </source>
</evidence>
<evidence type="ECO:0000256" key="1">
    <source>
        <dbReference type="ARBA" id="ARBA00004429"/>
    </source>
</evidence>
<dbReference type="PANTHER" id="PTHR35011">
    <property type="entry name" value="2,3-DIKETO-L-GULONATE TRAP TRANSPORTER SMALL PERMEASE PROTEIN YIAM"/>
    <property type="match status" value="1"/>
</dbReference>
<evidence type="ECO:0000256" key="5">
    <source>
        <dbReference type="ARBA" id="ARBA00022692"/>
    </source>
</evidence>
<protein>
    <recommendedName>
        <fullName evidence="9">Tripartite ATP-independent periplasmic transporters DctQ component domain-containing protein</fullName>
    </recommendedName>
</protein>